<organism evidence="2 3">
    <name type="scientific">Maribacter chungangensis</name>
    <dbReference type="NCBI Taxonomy" id="1069117"/>
    <lineage>
        <taxon>Bacteria</taxon>
        <taxon>Pseudomonadati</taxon>
        <taxon>Bacteroidota</taxon>
        <taxon>Flavobacteriia</taxon>
        <taxon>Flavobacteriales</taxon>
        <taxon>Flavobacteriaceae</taxon>
        <taxon>Maribacter</taxon>
    </lineage>
</organism>
<keyword evidence="1" id="KW-0812">Transmembrane</keyword>
<accession>A0ABW3B6C5</accession>
<reference evidence="3" key="1">
    <citation type="journal article" date="2019" name="Int. J. Syst. Evol. Microbiol.">
        <title>The Global Catalogue of Microorganisms (GCM) 10K type strain sequencing project: providing services to taxonomists for standard genome sequencing and annotation.</title>
        <authorList>
            <consortium name="The Broad Institute Genomics Platform"/>
            <consortium name="The Broad Institute Genome Sequencing Center for Infectious Disease"/>
            <person name="Wu L."/>
            <person name="Ma J."/>
        </authorList>
    </citation>
    <scope>NUCLEOTIDE SEQUENCE [LARGE SCALE GENOMIC DNA]</scope>
    <source>
        <strain evidence="3">CCUG 61948</strain>
    </source>
</reference>
<protein>
    <submittedName>
        <fullName evidence="2">DUF2752 domain-containing protein</fullName>
    </submittedName>
</protein>
<gene>
    <name evidence="2" type="ORF">ACFQZJ_14250</name>
</gene>
<dbReference type="Proteomes" id="UP001597012">
    <property type="component" value="Unassembled WGS sequence"/>
</dbReference>
<name>A0ABW3B6C5_9FLAO</name>
<keyword evidence="3" id="KW-1185">Reference proteome</keyword>
<dbReference type="InterPro" id="IPR021215">
    <property type="entry name" value="DUF2752"/>
</dbReference>
<proteinExistence type="predicted"/>
<feature type="transmembrane region" description="Helical" evidence="1">
    <location>
        <begin position="50"/>
        <end position="68"/>
    </location>
</feature>
<dbReference type="Pfam" id="PF10825">
    <property type="entry name" value="DUF2752"/>
    <property type="match status" value="1"/>
</dbReference>
<evidence type="ECO:0000313" key="3">
    <source>
        <dbReference type="Proteomes" id="UP001597012"/>
    </source>
</evidence>
<evidence type="ECO:0000313" key="2">
    <source>
        <dbReference type="EMBL" id="MFD0798630.1"/>
    </source>
</evidence>
<feature type="transmembrane region" description="Helical" evidence="1">
    <location>
        <begin position="80"/>
        <end position="98"/>
    </location>
</feature>
<keyword evidence="1" id="KW-1133">Transmembrane helix</keyword>
<evidence type="ECO:0000256" key="1">
    <source>
        <dbReference type="SAM" id="Phobius"/>
    </source>
</evidence>
<dbReference type="EMBL" id="JBHTHY010000012">
    <property type="protein sequence ID" value="MFD0798630.1"/>
    <property type="molecule type" value="Genomic_DNA"/>
</dbReference>
<dbReference type="RefSeq" id="WP_379935474.1">
    <property type="nucleotide sequence ID" value="NZ_JBHTHY010000012.1"/>
</dbReference>
<comment type="caution">
    <text evidence="2">The sequence shown here is derived from an EMBL/GenBank/DDBJ whole genome shotgun (WGS) entry which is preliminary data.</text>
</comment>
<sequence>MQRIILSFFLGIESFMLPCFTKQLWGFDCPGCGMQRAIVFLLKGDFGAAFQMYPAIYPMLLLFGFLIMDKLVSIRYANKITNALMISTVGFILTNYILKFI</sequence>
<keyword evidence="1" id="KW-0472">Membrane</keyword>